<name>A0A3F3PUM9_9EURO</name>
<reference evidence="1 2" key="1">
    <citation type="submission" date="2018-07" db="EMBL/GenBank/DDBJ databases">
        <title>The genomes of Aspergillus section Nigri reveals drivers in fungal speciation.</title>
        <authorList>
            <consortium name="DOE Joint Genome Institute"/>
            <person name="Vesth T.C."/>
            <person name="Nybo J."/>
            <person name="Theobald S."/>
            <person name="Brandl J."/>
            <person name="Frisvad J.C."/>
            <person name="Nielsen K.F."/>
            <person name="Lyhne E.K."/>
            <person name="Kogle M.E."/>
            <person name="Kuo A."/>
            <person name="Riley R."/>
            <person name="Clum A."/>
            <person name="Nolan M."/>
            <person name="Lipzen A."/>
            <person name="Salamov A."/>
            <person name="Henrissat B."/>
            <person name="Wiebenga A."/>
            <person name="De vries R.P."/>
            <person name="Grigoriev I.V."/>
            <person name="Mortensen U.H."/>
            <person name="Andersen M.R."/>
            <person name="Baker S.E."/>
        </authorList>
    </citation>
    <scope>NUCLEOTIDE SEQUENCE [LARGE SCALE GENOMIC DNA]</scope>
    <source>
        <strain evidence="1 2">CBS 139.54b</strain>
    </source>
</reference>
<keyword evidence="2" id="KW-1185">Reference proteome</keyword>
<dbReference type="AlphaFoldDB" id="A0A3F3PUM9"/>
<accession>A0A3F3PUM9</accession>
<dbReference type="EMBL" id="KZ852059">
    <property type="protein sequence ID" value="RDH30651.1"/>
    <property type="molecule type" value="Genomic_DNA"/>
</dbReference>
<gene>
    <name evidence="1" type="ORF">BDQ94DRAFT_148262</name>
</gene>
<evidence type="ECO:0000313" key="1">
    <source>
        <dbReference type="EMBL" id="RDH30651.1"/>
    </source>
</evidence>
<dbReference type="Proteomes" id="UP000253729">
    <property type="component" value="Unassembled WGS sequence"/>
</dbReference>
<dbReference type="RefSeq" id="XP_026623673.1">
    <property type="nucleotide sequence ID" value="XM_026767164.1"/>
</dbReference>
<evidence type="ECO:0000313" key="2">
    <source>
        <dbReference type="Proteomes" id="UP000253729"/>
    </source>
</evidence>
<dbReference type="GeneID" id="38135520"/>
<organism evidence="1 2">
    <name type="scientific">Aspergillus welwitschiae</name>
    <dbReference type="NCBI Taxonomy" id="1341132"/>
    <lineage>
        <taxon>Eukaryota</taxon>
        <taxon>Fungi</taxon>
        <taxon>Dikarya</taxon>
        <taxon>Ascomycota</taxon>
        <taxon>Pezizomycotina</taxon>
        <taxon>Eurotiomycetes</taxon>
        <taxon>Eurotiomycetidae</taxon>
        <taxon>Eurotiales</taxon>
        <taxon>Aspergillaceae</taxon>
        <taxon>Aspergillus</taxon>
        <taxon>Aspergillus subgen. Circumdati</taxon>
    </lineage>
</organism>
<protein>
    <submittedName>
        <fullName evidence="1">Uncharacterized protein</fullName>
    </submittedName>
</protein>
<proteinExistence type="predicted"/>
<sequence>MELTPHFPDKQDDNGPPLGFKDLLGAVNPNGPWFGGVCMASVQNHDTGQEMAEWSAVLARVTTIVSSLITTRTFRRKTGNGR</sequence>